<evidence type="ECO:0000256" key="1">
    <source>
        <dbReference type="SAM" id="MobiDB-lite"/>
    </source>
</evidence>
<dbReference type="AlphaFoldDB" id="A0A0D2ZXI9"/>
<name>A0A0D2ZXI9_BRAOL</name>
<evidence type="ECO:0000313" key="3">
    <source>
        <dbReference type="Proteomes" id="UP000032141"/>
    </source>
</evidence>
<protein>
    <submittedName>
        <fullName evidence="2">Uncharacterized protein</fullName>
    </submittedName>
</protein>
<organism evidence="2 3">
    <name type="scientific">Brassica oleracea var. oleracea</name>
    <dbReference type="NCBI Taxonomy" id="109376"/>
    <lineage>
        <taxon>Eukaryota</taxon>
        <taxon>Viridiplantae</taxon>
        <taxon>Streptophyta</taxon>
        <taxon>Embryophyta</taxon>
        <taxon>Tracheophyta</taxon>
        <taxon>Spermatophyta</taxon>
        <taxon>Magnoliopsida</taxon>
        <taxon>eudicotyledons</taxon>
        <taxon>Gunneridae</taxon>
        <taxon>Pentapetalae</taxon>
        <taxon>rosids</taxon>
        <taxon>malvids</taxon>
        <taxon>Brassicales</taxon>
        <taxon>Brassicaceae</taxon>
        <taxon>Brassiceae</taxon>
        <taxon>Brassica</taxon>
    </lineage>
</organism>
<dbReference type="Gramene" id="Bo05597s010.1">
    <property type="protein sequence ID" value="Bo05597s010.1"/>
    <property type="gene ID" value="Bo05597s010"/>
</dbReference>
<reference evidence="2" key="1">
    <citation type="journal article" date="2014" name="Genome Biol.">
        <title>Transcriptome and methylome profiling reveals relics of genome dominance in the mesopolyploid Brassica oleracea.</title>
        <authorList>
            <person name="Parkin I.A."/>
            <person name="Koh C."/>
            <person name="Tang H."/>
            <person name="Robinson S.J."/>
            <person name="Kagale S."/>
            <person name="Clarke W.E."/>
            <person name="Town C.D."/>
            <person name="Nixon J."/>
            <person name="Krishnakumar V."/>
            <person name="Bidwell S.L."/>
            <person name="Denoeud F."/>
            <person name="Belcram H."/>
            <person name="Links M.G."/>
            <person name="Just J."/>
            <person name="Clarke C."/>
            <person name="Bender T."/>
            <person name="Huebert T."/>
            <person name="Mason A.S."/>
            <person name="Pires J.C."/>
            <person name="Barker G."/>
            <person name="Moore J."/>
            <person name="Walley P.G."/>
            <person name="Manoli S."/>
            <person name="Batley J."/>
            <person name="Edwards D."/>
            <person name="Nelson M.N."/>
            <person name="Wang X."/>
            <person name="Paterson A.H."/>
            <person name="King G."/>
            <person name="Bancroft I."/>
            <person name="Chalhoub B."/>
            <person name="Sharpe A.G."/>
        </authorList>
    </citation>
    <scope>NUCLEOTIDE SEQUENCE [LARGE SCALE GENOMIC DNA]</scope>
    <source>
        <strain evidence="2">cv. TO1000</strain>
    </source>
</reference>
<dbReference type="Proteomes" id="UP000032141">
    <property type="component" value="Unassembled WGS sequence"/>
</dbReference>
<evidence type="ECO:0000313" key="2">
    <source>
        <dbReference type="EnsemblPlants" id="Bo05597s010.1"/>
    </source>
</evidence>
<reference evidence="2" key="2">
    <citation type="submission" date="2015-06" db="UniProtKB">
        <authorList>
            <consortium name="EnsemblPlants"/>
        </authorList>
    </citation>
    <scope>IDENTIFICATION</scope>
</reference>
<proteinExistence type="predicted"/>
<accession>A0A0D2ZXI9</accession>
<feature type="region of interest" description="Disordered" evidence="1">
    <location>
        <begin position="76"/>
        <end position="108"/>
    </location>
</feature>
<dbReference type="HOGENOM" id="CLU_2200622_0_0_1"/>
<dbReference type="EnsemblPlants" id="Bo05597s010.1">
    <property type="protein sequence ID" value="Bo05597s010.1"/>
    <property type="gene ID" value="Bo05597s010"/>
</dbReference>
<sequence>MFPLQLLRRIRGSCQFNNWFNNQVESISRFSIPTHDRDIQLARVQLGVRSHENSPSEIQRKGHGLLYEADQRLEESMAEEQEATVHQRDGVGAVDSPLGEGRHCSDVS</sequence>
<keyword evidence="3" id="KW-1185">Reference proteome</keyword>